<evidence type="ECO:0000256" key="1">
    <source>
        <dbReference type="ARBA" id="ARBA00002274"/>
    </source>
</evidence>
<dbReference type="GeneID" id="64361484"/>
<dbReference type="GO" id="GO:0009244">
    <property type="term" value="P:lipopolysaccharide core region biosynthetic process"/>
    <property type="evidence" value="ECO:0007669"/>
    <property type="project" value="TreeGrafter"/>
</dbReference>
<dbReference type="RefSeq" id="WP_006016372.1">
    <property type="nucleotide sequence ID" value="NC_015674.1"/>
</dbReference>
<keyword evidence="9 13" id="KW-0418">Kinase</keyword>
<accession>F8KQ32</accession>
<keyword evidence="11 13" id="KW-0443">Lipid metabolism</keyword>
<dbReference type="PANTHER" id="PTHR42724:SF1">
    <property type="entry name" value="TETRAACYLDISACCHARIDE 4'-KINASE, MITOCHONDRIAL-RELATED"/>
    <property type="match status" value="1"/>
</dbReference>
<evidence type="ECO:0000256" key="5">
    <source>
        <dbReference type="ARBA" id="ARBA00022516"/>
    </source>
</evidence>
<dbReference type="HOGENOM" id="CLU_038816_1_0_7"/>
<dbReference type="UniPathway" id="UPA00359">
    <property type="reaction ID" value="UER00482"/>
</dbReference>
<keyword evidence="8 13" id="KW-0547">Nucleotide-binding</keyword>
<keyword evidence="5 13" id="KW-0444">Lipid biosynthesis</keyword>
<dbReference type="GO" id="GO:0009029">
    <property type="term" value="F:lipid-A 4'-kinase activity"/>
    <property type="evidence" value="ECO:0007669"/>
    <property type="project" value="UniProtKB-UniRule"/>
</dbReference>
<evidence type="ECO:0000256" key="13">
    <source>
        <dbReference type="HAMAP-Rule" id="MF_00409"/>
    </source>
</evidence>
<evidence type="ECO:0000256" key="11">
    <source>
        <dbReference type="ARBA" id="ARBA00023098"/>
    </source>
</evidence>
<dbReference type="PANTHER" id="PTHR42724">
    <property type="entry name" value="TETRAACYLDISACCHARIDE 4'-KINASE"/>
    <property type="match status" value="1"/>
</dbReference>
<comment type="similarity">
    <text evidence="13">Belongs to the LpxK family.</text>
</comment>
<protein>
    <recommendedName>
        <fullName evidence="4 13">Tetraacyldisaccharide 4'-kinase</fullName>
        <ecNumber evidence="3 13">2.7.1.130</ecNumber>
    </recommendedName>
    <alternativeName>
        <fullName evidence="12 13">Lipid A 4'-kinase</fullName>
    </alternativeName>
</protein>
<evidence type="ECO:0000256" key="2">
    <source>
        <dbReference type="ARBA" id="ARBA00004870"/>
    </source>
</evidence>
<dbReference type="Pfam" id="PF02606">
    <property type="entry name" value="LpxK"/>
    <property type="match status" value="1"/>
</dbReference>
<feature type="binding site" evidence="13">
    <location>
        <begin position="56"/>
        <end position="63"/>
    </location>
    <ligand>
        <name>ATP</name>
        <dbReference type="ChEBI" id="CHEBI:30616"/>
    </ligand>
</feature>
<sequence>MTWLEHYFYAPSLSQKILAYSLYPISLIYAQIATLKRALAHYEDLHIPIISVGNLVAGGSGKTPFILEIAQDLAPLYHVGVISRGYGRSSQGCQVVSFQGEILIPQIQAGDEAFLLATQLKKASVVVSIDRKEGILQAKQLGAQVVLLDDGFRFAFKKLNIVLKPKLKPYFDFCLPSGIYREPVSCYDLADLLIEEGLDYQREVKLLCPSPRMLLVSAIAHPSRLDPYLPPVVGKLYFKDHARFDLDLLQKAFKKHGATSLLVTPKDAIKLADCPLPLSVLDLRLLIKPAIKTKILEYVKTQLKSL</sequence>
<evidence type="ECO:0000256" key="10">
    <source>
        <dbReference type="ARBA" id="ARBA00022840"/>
    </source>
</evidence>
<dbReference type="NCBIfam" id="TIGR00682">
    <property type="entry name" value="lpxK"/>
    <property type="match status" value="1"/>
</dbReference>
<evidence type="ECO:0000256" key="7">
    <source>
        <dbReference type="ARBA" id="ARBA00022679"/>
    </source>
</evidence>
<evidence type="ECO:0000313" key="14">
    <source>
        <dbReference type="EMBL" id="CCB79524.1"/>
    </source>
</evidence>
<evidence type="ECO:0000256" key="8">
    <source>
        <dbReference type="ARBA" id="ARBA00022741"/>
    </source>
</evidence>
<gene>
    <name evidence="13" type="primary">lpxK</name>
    <name evidence="14" type="ordered locus">HBZC1_05380</name>
</gene>
<keyword evidence="6 13" id="KW-0441">Lipid A biosynthesis</keyword>
<keyword evidence="15" id="KW-1185">Reference proteome</keyword>
<keyword evidence="10 13" id="KW-0067">ATP-binding</keyword>
<dbReference type="HAMAP" id="MF_00409">
    <property type="entry name" value="LpxK"/>
    <property type="match status" value="1"/>
</dbReference>
<dbReference type="GO" id="GO:0005886">
    <property type="term" value="C:plasma membrane"/>
    <property type="evidence" value="ECO:0007669"/>
    <property type="project" value="TreeGrafter"/>
</dbReference>
<dbReference type="STRING" id="1002804.HBZC1_05380"/>
<comment type="function">
    <text evidence="1 13">Transfers the gamma-phosphate of ATP to the 4'-position of a tetraacyldisaccharide 1-phosphate intermediate (termed DS-1-P) to form tetraacyldisaccharide 1,4'-bis-phosphate (lipid IVA).</text>
</comment>
<evidence type="ECO:0000256" key="4">
    <source>
        <dbReference type="ARBA" id="ARBA00016436"/>
    </source>
</evidence>
<evidence type="ECO:0000256" key="12">
    <source>
        <dbReference type="ARBA" id="ARBA00029757"/>
    </source>
</evidence>
<dbReference type="EMBL" id="FR871757">
    <property type="protein sequence ID" value="CCB79524.1"/>
    <property type="molecule type" value="Genomic_DNA"/>
</dbReference>
<dbReference type="InterPro" id="IPR027417">
    <property type="entry name" value="P-loop_NTPase"/>
</dbReference>
<dbReference type="KEGG" id="hbi:HBZC1_05380"/>
<comment type="catalytic activity">
    <reaction evidence="13">
        <text>a lipid A disaccharide + ATP = a lipid IVA + ADP + H(+)</text>
        <dbReference type="Rhea" id="RHEA:67840"/>
        <dbReference type="ChEBI" id="CHEBI:15378"/>
        <dbReference type="ChEBI" id="CHEBI:30616"/>
        <dbReference type="ChEBI" id="CHEBI:176343"/>
        <dbReference type="ChEBI" id="CHEBI:176425"/>
        <dbReference type="ChEBI" id="CHEBI:456216"/>
        <dbReference type="EC" id="2.7.1.130"/>
    </reaction>
</comment>
<keyword evidence="7 13" id="KW-0808">Transferase</keyword>
<evidence type="ECO:0000256" key="9">
    <source>
        <dbReference type="ARBA" id="ARBA00022777"/>
    </source>
</evidence>
<evidence type="ECO:0000313" key="15">
    <source>
        <dbReference type="Proteomes" id="UP000008387"/>
    </source>
</evidence>
<dbReference type="NCBIfam" id="NF001892">
    <property type="entry name" value="PRK00652.1-5"/>
    <property type="match status" value="1"/>
</dbReference>
<proteinExistence type="inferred from homology"/>
<dbReference type="GO" id="GO:0009245">
    <property type="term" value="P:lipid A biosynthetic process"/>
    <property type="evidence" value="ECO:0007669"/>
    <property type="project" value="UniProtKB-UniRule"/>
</dbReference>
<dbReference type="GO" id="GO:0005524">
    <property type="term" value="F:ATP binding"/>
    <property type="evidence" value="ECO:0007669"/>
    <property type="project" value="UniProtKB-UniRule"/>
</dbReference>
<dbReference type="Proteomes" id="UP000008387">
    <property type="component" value="Chromosome"/>
</dbReference>
<dbReference type="eggNOG" id="COG1663">
    <property type="taxonomic scope" value="Bacteria"/>
</dbReference>
<evidence type="ECO:0000256" key="6">
    <source>
        <dbReference type="ARBA" id="ARBA00022556"/>
    </source>
</evidence>
<reference evidence="14 15" key="1">
    <citation type="journal article" date="2011" name="J. Bacteriol.">
        <title>Genome sequence of Helicobacter bizzozeronii strain CIII-1, an isolate from human gastric mucosa.</title>
        <authorList>
            <person name="Schott T."/>
            <person name="Rossi M."/>
            <person name="Hanninen M.L."/>
        </authorList>
    </citation>
    <scope>NUCLEOTIDE SEQUENCE [LARGE SCALE GENOMIC DNA]</scope>
    <source>
        <strain evidence="14 15">CIII-1</strain>
    </source>
</reference>
<dbReference type="SUPFAM" id="SSF52540">
    <property type="entry name" value="P-loop containing nucleoside triphosphate hydrolases"/>
    <property type="match status" value="1"/>
</dbReference>
<dbReference type="EC" id="2.7.1.130" evidence="3 13"/>
<comment type="pathway">
    <text evidence="2 13">Glycolipid biosynthesis; lipid IV(A) biosynthesis; lipid IV(A) from (3R)-3-hydroxytetradecanoyl-[acyl-carrier-protein] and UDP-N-acetyl-alpha-D-glucosamine: step 6/6.</text>
</comment>
<name>F8KQ32_HELBC</name>
<evidence type="ECO:0000256" key="3">
    <source>
        <dbReference type="ARBA" id="ARBA00012071"/>
    </source>
</evidence>
<dbReference type="InterPro" id="IPR003758">
    <property type="entry name" value="LpxK"/>
</dbReference>
<dbReference type="AlphaFoldDB" id="F8KQ32"/>
<organism evidence="14 15">
    <name type="scientific">Helicobacter bizzozeronii (strain CIII-1)</name>
    <dbReference type="NCBI Taxonomy" id="1002804"/>
    <lineage>
        <taxon>Bacteria</taxon>
        <taxon>Pseudomonadati</taxon>
        <taxon>Campylobacterota</taxon>
        <taxon>Epsilonproteobacteria</taxon>
        <taxon>Campylobacterales</taxon>
        <taxon>Helicobacteraceae</taxon>
        <taxon>Helicobacter</taxon>
    </lineage>
</organism>